<dbReference type="Gene3D" id="1.20.1250.20">
    <property type="entry name" value="MFS general substrate transporter like domains"/>
    <property type="match status" value="1"/>
</dbReference>
<evidence type="ECO:0000256" key="3">
    <source>
        <dbReference type="ARBA" id="ARBA00022989"/>
    </source>
</evidence>
<evidence type="ECO:0000256" key="2">
    <source>
        <dbReference type="ARBA" id="ARBA00022692"/>
    </source>
</evidence>
<evidence type="ECO:0000256" key="4">
    <source>
        <dbReference type="ARBA" id="ARBA00023136"/>
    </source>
</evidence>
<proteinExistence type="predicted"/>
<dbReference type="PANTHER" id="PTHR23529:SF2">
    <property type="entry name" value="GH19118P-RELATED"/>
    <property type="match status" value="1"/>
</dbReference>
<feature type="transmembrane region" description="Helical" evidence="6">
    <location>
        <begin position="441"/>
        <end position="461"/>
    </location>
</feature>
<evidence type="ECO:0000256" key="6">
    <source>
        <dbReference type="SAM" id="Phobius"/>
    </source>
</evidence>
<feature type="compositionally biased region" description="Polar residues" evidence="5">
    <location>
        <begin position="1"/>
        <end position="16"/>
    </location>
</feature>
<evidence type="ECO:0000313" key="7">
    <source>
        <dbReference type="Proteomes" id="UP000515160"/>
    </source>
</evidence>
<evidence type="ECO:0000313" key="8">
    <source>
        <dbReference type="RefSeq" id="XP_034117828.2"/>
    </source>
</evidence>
<dbReference type="GO" id="GO:0022857">
    <property type="term" value="F:transmembrane transporter activity"/>
    <property type="evidence" value="ECO:0007669"/>
    <property type="project" value="InterPro"/>
</dbReference>
<feature type="transmembrane region" description="Helical" evidence="6">
    <location>
        <begin position="317"/>
        <end position="336"/>
    </location>
</feature>
<feature type="transmembrane region" description="Helical" evidence="6">
    <location>
        <begin position="196"/>
        <end position="218"/>
    </location>
</feature>
<feature type="transmembrane region" description="Helical" evidence="6">
    <location>
        <begin position="137"/>
        <end position="157"/>
    </location>
</feature>
<feature type="compositionally biased region" description="Low complexity" evidence="5">
    <location>
        <begin position="26"/>
        <end position="48"/>
    </location>
</feature>
<dbReference type="InterPro" id="IPR005828">
    <property type="entry name" value="MFS_sugar_transport-like"/>
</dbReference>
<sequence>MTSYPNTPNFSSNATQEKLPPNHNANMYPNQNVNMYPNQNPNMYPNPNITVPPNQPQTTYIQVINNPSRRSTRWGNRRNFNSACFLFVYGGMDMAQGLGWNTDAGTTGPIPFQYSWFIGVIIGAVLASLSLTHLPKWIFYCLGGLLQLIDAIIFVSAPTQYTAIVAARYLGGVGIGIITVSFIIHNSEAVSSKYRGVLAALEQYGLALGIAMQVIMTAEWSSYSDFQMNTAHGIFGIVFSLFGTAFIYFSVESPIFYLRKNNEEMARSCQWHHMPTTTSNNACHEALEEAKRYVAEASSLSFVEELAASAMPFVKMIFCRCLVAFTFSGPLSLAMSLNNIAVYDYDDWSTIVWGVLRLIGTIVTILLVDTVGRKFVSVLGLLCMGALMLAMAGLFYSIYSLDNLYQIGRISMAFQFFAGLYAACTTTYLGEAFPMRIKPFLIALIICLEQMIHVIVIVTFPSGNYALFTYFLVVGIILVISMIIFVVLMPETRGLTLRQAGHRFRRVHDVKAY</sequence>
<comment type="subcellular location">
    <subcellularLocation>
        <location evidence="1">Membrane</location>
    </subcellularLocation>
</comment>
<dbReference type="OrthoDB" id="6612291at2759"/>
<protein>
    <submittedName>
        <fullName evidence="8">Uncharacterized protein LOC117576846</fullName>
    </submittedName>
</protein>
<dbReference type="RefSeq" id="XP_034117828.2">
    <property type="nucleotide sequence ID" value="XM_034261937.2"/>
</dbReference>
<feature type="transmembrane region" description="Helical" evidence="6">
    <location>
        <begin position="230"/>
        <end position="251"/>
    </location>
</feature>
<feature type="transmembrane region" description="Helical" evidence="6">
    <location>
        <begin position="348"/>
        <end position="368"/>
    </location>
</feature>
<dbReference type="AlphaFoldDB" id="A0A6P8XWP3"/>
<dbReference type="GeneID" id="117576846"/>
<keyword evidence="4 6" id="KW-0472">Membrane</keyword>
<dbReference type="SUPFAM" id="SSF103473">
    <property type="entry name" value="MFS general substrate transporter"/>
    <property type="match status" value="1"/>
</dbReference>
<feature type="transmembrane region" description="Helical" evidence="6">
    <location>
        <begin position="79"/>
        <end position="100"/>
    </location>
</feature>
<feature type="transmembrane region" description="Helical" evidence="6">
    <location>
        <begin position="410"/>
        <end position="429"/>
    </location>
</feature>
<organism evidence="7 8">
    <name type="scientific">Drosophila albomicans</name>
    <name type="common">Fruit fly</name>
    <dbReference type="NCBI Taxonomy" id="7291"/>
    <lineage>
        <taxon>Eukaryota</taxon>
        <taxon>Metazoa</taxon>
        <taxon>Ecdysozoa</taxon>
        <taxon>Arthropoda</taxon>
        <taxon>Hexapoda</taxon>
        <taxon>Insecta</taxon>
        <taxon>Pterygota</taxon>
        <taxon>Neoptera</taxon>
        <taxon>Endopterygota</taxon>
        <taxon>Diptera</taxon>
        <taxon>Brachycera</taxon>
        <taxon>Muscomorpha</taxon>
        <taxon>Ephydroidea</taxon>
        <taxon>Drosophilidae</taxon>
        <taxon>Drosophila</taxon>
    </lineage>
</organism>
<dbReference type="PANTHER" id="PTHR23529">
    <property type="entry name" value="GH19118P-RELATED"/>
    <property type="match status" value="1"/>
</dbReference>
<evidence type="ECO:0000256" key="5">
    <source>
        <dbReference type="SAM" id="MobiDB-lite"/>
    </source>
</evidence>
<dbReference type="InterPro" id="IPR036259">
    <property type="entry name" value="MFS_trans_sf"/>
</dbReference>
<evidence type="ECO:0000256" key="1">
    <source>
        <dbReference type="ARBA" id="ARBA00004370"/>
    </source>
</evidence>
<feature type="transmembrane region" description="Helical" evidence="6">
    <location>
        <begin position="467"/>
        <end position="488"/>
    </location>
</feature>
<dbReference type="Pfam" id="PF00083">
    <property type="entry name" value="Sugar_tr"/>
    <property type="match status" value="1"/>
</dbReference>
<dbReference type="Proteomes" id="UP000515160">
    <property type="component" value="Chromosome 2R"/>
</dbReference>
<gene>
    <name evidence="8" type="primary">LOC117576846</name>
</gene>
<keyword evidence="7" id="KW-1185">Reference proteome</keyword>
<reference evidence="8" key="1">
    <citation type="submission" date="2025-08" db="UniProtKB">
        <authorList>
            <consortium name="RefSeq"/>
        </authorList>
    </citation>
    <scope>IDENTIFICATION</scope>
    <source>
        <strain evidence="8">15112-1751.03</strain>
        <tissue evidence="8">Whole Adult</tissue>
    </source>
</reference>
<feature type="region of interest" description="Disordered" evidence="5">
    <location>
        <begin position="1"/>
        <end position="51"/>
    </location>
</feature>
<feature type="transmembrane region" description="Helical" evidence="6">
    <location>
        <begin position="112"/>
        <end position="130"/>
    </location>
</feature>
<accession>A0A6P8XWP3</accession>
<feature type="transmembrane region" description="Helical" evidence="6">
    <location>
        <begin position="163"/>
        <end position="184"/>
    </location>
</feature>
<keyword evidence="2 6" id="KW-0812">Transmembrane</keyword>
<dbReference type="GO" id="GO:0016020">
    <property type="term" value="C:membrane"/>
    <property type="evidence" value="ECO:0007669"/>
    <property type="project" value="UniProtKB-SubCell"/>
</dbReference>
<feature type="transmembrane region" description="Helical" evidence="6">
    <location>
        <begin position="375"/>
        <end position="398"/>
    </location>
</feature>
<keyword evidence="3 6" id="KW-1133">Transmembrane helix</keyword>
<name>A0A6P8XWP3_DROAB</name>